<accession>H3DQR0</accession>
<name>H3DQR0_TETNG</name>
<feature type="compositionally biased region" description="Polar residues" evidence="3">
    <location>
        <begin position="113"/>
        <end position="123"/>
    </location>
</feature>
<dbReference type="HOGENOM" id="CLU_923025_0_0_1"/>
<evidence type="ECO:0000256" key="1">
    <source>
        <dbReference type="ARBA" id="ARBA00023157"/>
    </source>
</evidence>
<evidence type="ECO:0000259" key="4">
    <source>
        <dbReference type="PROSITE" id="PS50287"/>
    </source>
</evidence>
<dbReference type="SUPFAM" id="SSF56487">
    <property type="entry name" value="SRCR-like"/>
    <property type="match status" value="1"/>
</dbReference>
<dbReference type="InParanoid" id="H3DQR0"/>
<feature type="compositionally biased region" description="Basic residues" evidence="3">
    <location>
        <begin position="177"/>
        <end position="187"/>
    </location>
</feature>
<feature type="region of interest" description="Disordered" evidence="3">
    <location>
        <begin position="106"/>
        <end position="302"/>
    </location>
</feature>
<evidence type="ECO:0000313" key="5">
    <source>
        <dbReference type="Ensembl" id="ENSTNIP00000022859.1"/>
    </source>
</evidence>
<dbReference type="InterPro" id="IPR036772">
    <property type="entry name" value="SRCR-like_dom_sf"/>
</dbReference>
<evidence type="ECO:0000256" key="3">
    <source>
        <dbReference type="SAM" id="MobiDB-lite"/>
    </source>
</evidence>
<dbReference type="PROSITE" id="PS50287">
    <property type="entry name" value="SRCR_2"/>
    <property type="match status" value="1"/>
</dbReference>
<feature type="compositionally biased region" description="Basic and acidic residues" evidence="3">
    <location>
        <begin position="216"/>
        <end position="225"/>
    </location>
</feature>
<organism evidence="5 6">
    <name type="scientific">Tetraodon nigroviridis</name>
    <name type="common">Spotted green pufferfish</name>
    <name type="synonym">Chelonodon nigroviridis</name>
    <dbReference type="NCBI Taxonomy" id="99883"/>
    <lineage>
        <taxon>Eukaryota</taxon>
        <taxon>Metazoa</taxon>
        <taxon>Chordata</taxon>
        <taxon>Craniata</taxon>
        <taxon>Vertebrata</taxon>
        <taxon>Euteleostomi</taxon>
        <taxon>Actinopterygii</taxon>
        <taxon>Neopterygii</taxon>
        <taxon>Teleostei</taxon>
        <taxon>Neoteleostei</taxon>
        <taxon>Acanthomorphata</taxon>
        <taxon>Eupercaria</taxon>
        <taxon>Tetraodontiformes</taxon>
        <taxon>Tetradontoidea</taxon>
        <taxon>Tetraodontidae</taxon>
        <taxon>Tetraodon</taxon>
    </lineage>
</organism>
<feature type="compositionally biased region" description="Polar residues" evidence="3">
    <location>
        <begin position="229"/>
        <end position="238"/>
    </location>
</feature>
<dbReference type="AlphaFoldDB" id="H3DQR0"/>
<feature type="domain" description="SRCR" evidence="4">
    <location>
        <begin position="1"/>
        <end position="24"/>
    </location>
</feature>
<protein>
    <recommendedName>
        <fullName evidence="4">SRCR domain-containing protein</fullName>
    </recommendedName>
</protein>
<dbReference type="GO" id="GO:0016020">
    <property type="term" value="C:membrane"/>
    <property type="evidence" value="ECO:0007669"/>
    <property type="project" value="InterPro"/>
</dbReference>
<evidence type="ECO:0000313" key="6">
    <source>
        <dbReference type="Proteomes" id="UP000007303"/>
    </source>
</evidence>
<dbReference type="Ensembl" id="ENSTNIT00000023100.1">
    <property type="protein sequence ID" value="ENSTNIP00000022859.1"/>
    <property type="gene ID" value="ENSTNIG00000019620.1"/>
</dbReference>
<dbReference type="Gene3D" id="3.10.250.10">
    <property type="entry name" value="SRCR-like domain"/>
    <property type="match status" value="1"/>
</dbReference>
<keyword evidence="6" id="KW-1185">Reference proteome</keyword>
<proteinExistence type="predicted"/>
<reference evidence="5" key="3">
    <citation type="submission" date="2025-09" db="UniProtKB">
        <authorList>
            <consortium name="Ensembl"/>
        </authorList>
    </citation>
    <scope>IDENTIFICATION</scope>
</reference>
<sequence length="302" mass="31827">EVFHAGRWGTVCNDQWDDRDAEVVRLRLPPTLMVPARSCWTPCSAPETSSSWRSVAMATGSNTTVTTWRTPGSPAAPTRTGWCAWWAGTGPGRAGWRCSTAATGGRCATTAGPSSTRTWSADSWATGAGRRCSWAGPSAGRRPILLDDVTAKARRRPAGLSPRDLGPHRLLPQRGRGGARRRARHRSSGAPGGRQQQDGGPGGGVSPWRLGQHLRLGLERPERGRGLQTAGTQRQSDGGQRLRAGQRSRPPGPGEVHGEGGVPGGVSLPGPEPAGLQAQAGRRGEVRGARRRRPGARSPAVG</sequence>
<comment type="caution">
    <text evidence="2">Lacks conserved residue(s) required for the propagation of feature annotation.</text>
</comment>
<evidence type="ECO:0000256" key="2">
    <source>
        <dbReference type="PROSITE-ProRule" id="PRU00196"/>
    </source>
</evidence>
<keyword evidence="1" id="KW-1015">Disulfide bond</keyword>
<reference evidence="6" key="1">
    <citation type="journal article" date="2004" name="Nature">
        <title>Genome duplication in the teleost fish Tetraodon nigroviridis reveals the early vertebrate proto-karyotype.</title>
        <authorList>
            <person name="Jaillon O."/>
            <person name="Aury J.-M."/>
            <person name="Brunet F."/>
            <person name="Petit J.-L."/>
            <person name="Stange-Thomann N."/>
            <person name="Mauceli E."/>
            <person name="Bouneau L."/>
            <person name="Fischer C."/>
            <person name="Ozouf-Costaz C."/>
            <person name="Bernot A."/>
            <person name="Nicaud S."/>
            <person name="Jaffe D."/>
            <person name="Fisher S."/>
            <person name="Lutfalla G."/>
            <person name="Dossat C."/>
            <person name="Segurens B."/>
            <person name="Dasilva C."/>
            <person name="Salanoubat M."/>
            <person name="Levy M."/>
            <person name="Boudet N."/>
            <person name="Castellano S."/>
            <person name="Anthouard V."/>
            <person name="Jubin C."/>
            <person name="Castelli V."/>
            <person name="Katinka M."/>
            <person name="Vacherie B."/>
            <person name="Biemont C."/>
            <person name="Skalli Z."/>
            <person name="Cattolico L."/>
            <person name="Poulain J."/>
            <person name="De Berardinis V."/>
            <person name="Cruaud C."/>
            <person name="Duprat S."/>
            <person name="Brottier P."/>
            <person name="Coutanceau J.-P."/>
            <person name="Gouzy J."/>
            <person name="Parra G."/>
            <person name="Lardier G."/>
            <person name="Chapple C."/>
            <person name="McKernan K.J."/>
            <person name="McEwan P."/>
            <person name="Bosak S."/>
            <person name="Kellis M."/>
            <person name="Volff J.-N."/>
            <person name="Guigo R."/>
            <person name="Zody M.C."/>
            <person name="Mesirov J."/>
            <person name="Lindblad-Toh K."/>
            <person name="Birren B."/>
            <person name="Nusbaum C."/>
            <person name="Kahn D."/>
            <person name="Robinson-Rechavi M."/>
            <person name="Laudet V."/>
            <person name="Schachter V."/>
            <person name="Quetier F."/>
            <person name="Saurin W."/>
            <person name="Scarpelli C."/>
            <person name="Wincker P."/>
            <person name="Lander E.S."/>
            <person name="Weissenbach J."/>
            <person name="Roest Crollius H."/>
        </authorList>
    </citation>
    <scope>NUCLEOTIDE SEQUENCE [LARGE SCALE GENOMIC DNA]</scope>
</reference>
<dbReference type="InterPro" id="IPR001190">
    <property type="entry name" value="SRCR"/>
</dbReference>
<reference evidence="5" key="2">
    <citation type="submission" date="2025-08" db="UniProtKB">
        <authorList>
            <consortium name="Ensembl"/>
        </authorList>
    </citation>
    <scope>IDENTIFICATION</scope>
</reference>
<dbReference type="Proteomes" id="UP000007303">
    <property type="component" value="Unassembled WGS sequence"/>
</dbReference>